<dbReference type="SMART" id="SM00645">
    <property type="entry name" value="Pept_C1"/>
    <property type="match status" value="1"/>
</dbReference>
<dbReference type="PANTHER" id="PTHR12411">
    <property type="entry name" value="CYSTEINE PROTEASE FAMILY C1-RELATED"/>
    <property type="match status" value="1"/>
</dbReference>
<evidence type="ECO:0000256" key="2">
    <source>
        <dbReference type="SAM" id="SignalP"/>
    </source>
</evidence>
<sequence>MILLLLLLLSTWLALLALDAATVEAIPDRSSKLSWPLPKLAASVPAVDWDALPLPPRDSSLALLAANKSPNSKSIITSSSGEEAGKRKEVPGAVDWRNRSGVNFITTVQDQGKCQSCWAFAVTALVETQIRIEHGVWSKRSEADVHHGMGALCETTGNVEDTLGLIEREGIADWACRPYSDSLRAEGCADRSGRTTRIGEGNWRAIGGIEDQKRWIDTYGPVVATFVLYDDFGGYNGSGVYNWDGKTGNTGNHIALVVGYDDAMGAWIVKNSWGGGWGDRGFAYFGYENANIDMWAKYGLAGVDVDPWARRRHWSGNMFLAGNGTRSDEFDVLFGGSQSGLFKMSENGESVTRLETVEVVDGDMKIVGQPAVVSTSFERELHAVAIDEEGNLHQWVRDETSGPWSKVSSVSGNNIDGFPGLVQSDDSALVMVVRHKDGTLNEYRQEPNSRTWRLIEPPISSGILQSGPALVQSNIGLDIYGLTGSSSGNLYTVVVRDDGRMQLFWREGNATTWKAGETFGSDVPLDTPPVMVQDYLSANDELSVGGFQLAIAVNGTVQHWTRDSKTENWSLRENAGSDVRHVWSLVQTGVENKMHMVVELFEGDFELWEWQGRWGLSKSSRQMG</sequence>
<dbReference type="SUPFAM" id="SSF54001">
    <property type="entry name" value="Cysteine proteinases"/>
    <property type="match status" value="1"/>
</dbReference>
<name>A0AAN7AET3_9PEZI</name>
<feature type="signal peptide" evidence="2">
    <location>
        <begin position="1"/>
        <end position="25"/>
    </location>
</feature>
<dbReference type="Proteomes" id="UP001302126">
    <property type="component" value="Unassembled WGS sequence"/>
</dbReference>
<comment type="similarity">
    <text evidence="1">Belongs to the peptidase C1 family.</text>
</comment>
<dbReference type="GO" id="GO:0008234">
    <property type="term" value="F:cysteine-type peptidase activity"/>
    <property type="evidence" value="ECO:0007669"/>
    <property type="project" value="InterPro"/>
</dbReference>
<feature type="domain" description="Peptidase C1A papain C-terminal" evidence="3">
    <location>
        <begin position="90"/>
        <end position="300"/>
    </location>
</feature>
<dbReference type="GO" id="GO:0006508">
    <property type="term" value="P:proteolysis"/>
    <property type="evidence" value="ECO:0007669"/>
    <property type="project" value="InterPro"/>
</dbReference>
<organism evidence="4 5">
    <name type="scientific">Podospora australis</name>
    <dbReference type="NCBI Taxonomy" id="1536484"/>
    <lineage>
        <taxon>Eukaryota</taxon>
        <taxon>Fungi</taxon>
        <taxon>Dikarya</taxon>
        <taxon>Ascomycota</taxon>
        <taxon>Pezizomycotina</taxon>
        <taxon>Sordariomycetes</taxon>
        <taxon>Sordariomycetidae</taxon>
        <taxon>Sordariales</taxon>
        <taxon>Podosporaceae</taxon>
        <taxon>Podospora</taxon>
    </lineage>
</organism>
<keyword evidence="5" id="KW-1185">Reference proteome</keyword>
<dbReference type="Gene3D" id="3.90.70.10">
    <property type="entry name" value="Cysteine proteinases"/>
    <property type="match status" value="1"/>
</dbReference>
<dbReference type="InterPro" id="IPR013128">
    <property type="entry name" value="Peptidase_C1A"/>
</dbReference>
<dbReference type="InterPro" id="IPR038765">
    <property type="entry name" value="Papain-like_cys_pep_sf"/>
</dbReference>
<reference evidence="4" key="1">
    <citation type="journal article" date="2023" name="Mol. Phylogenet. Evol.">
        <title>Genome-scale phylogeny and comparative genomics of the fungal order Sordariales.</title>
        <authorList>
            <person name="Hensen N."/>
            <person name="Bonometti L."/>
            <person name="Westerberg I."/>
            <person name="Brannstrom I.O."/>
            <person name="Guillou S."/>
            <person name="Cros-Aarteil S."/>
            <person name="Calhoun S."/>
            <person name="Haridas S."/>
            <person name="Kuo A."/>
            <person name="Mondo S."/>
            <person name="Pangilinan J."/>
            <person name="Riley R."/>
            <person name="LaButti K."/>
            <person name="Andreopoulos B."/>
            <person name="Lipzen A."/>
            <person name="Chen C."/>
            <person name="Yan M."/>
            <person name="Daum C."/>
            <person name="Ng V."/>
            <person name="Clum A."/>
            <person name="Steindorff A."/>
            <person name="Ohm R.A."/>
            <person name="Martin F."/>
            <person name="Silar P."/>
            <person name="Natvig D.O."/>
            <person name="Lalanne C."/>
            <person name="Gautier V."/>
            <person name="Ament-Velasquez S.L."/>
            <person name="Kruys A."/>
            <person name="Hutchinson M.I."/>
            <person name="Powell A.J."/>
            <person name="Barry K."/>
            <person name="Miller A.N."/>
            <person name="Grigoriev I.V."/>
            <person name="Debuchy R."/>
            <person name="Gladieux P."/>
            <person name="Hiltunen Thoren M."/>
            <person name="Johannesson H."/>
        </authorList>
    </citation>
    <scope>NUCLEOTIDE SEQUENCE</scope>
    <source>
        <strain evidence="4">PSN309</strain>
    </source>
</reference>
<dbReference type="EMBL" id="MU864512">
    <property type="protein sequence ID" value="KAK4183969.1"/>
    <property type="molecule type" value="Genomic_DNA"/>
</dbReference>
<comment type="caution">
    <text evidence="4">The sequence shown here is derived from an EMBL/GenBank/DDBJ whole genome shotgun (WGS) entry which is preliminary data.</text>
</comment>
<protein>
    <recommendedName>
        <fullName evidence="3">Peptidase C1A papain C-terminal domain-containing protein</fullName>
    </recommendedName>
</protein>
<evidence type="ECO:0000259" key="3">
    <source>
        <dbReference type="SMART" id="SM00645"/>
    </source>
</evidence>
<dbReference type="Gene3D" id="2.120.10.70">
    <property type="entry name" value="Fucose-specific lectin"/>
    <property type="match status" value="1"/>
</dbReference>
<evidence type="ECO:0000256" key="1">
    <source>
        <dbReference type="ARBA" id="ARBA00008455"/>
    </source>
</evidence>
<dbReference type="Pfam" id="PF00112">
    <property type="entry name" value="Peptidase_C1"/>
    <property type="match status" value="1"/>
</dbReference>
<dbReference type="AlphaFoldDB" id="A0AAN7AET3"/>
<feature type="chain" id="PRO_5043015501" description="Peptidase C1A papain C-terminal domain-containing protein" evidence="2">
    <location>
        <begin position="26"/>
        <end position="624"/>
    </location>
</feature>
<proteinExistence type="inferred from homology"/>
<keyword evidence="2" id="KW-0732">Signal</keyword>
<reference evidence="4" key="2">
    <citation type="submission" date="2023-05" db="EMBL/GenBank/DDBJ databases">
        <authorList>
            <consortium name="Lawrence Berkeley National Laboratory"/>
            <person name="Steindorff A."/>
            <person name="Hensen N."/>
            <person name="Bonometti L."/>
            <person name="Westerberg I."/>
            <person name="Brannstrom I.O."/>
            <person name="Guillou S."/>
            <person name="Cros-Aarteil S."/>
            <person name="Calhoun S."/>
            <person name="Haridas S."/>
            <person name="Kuo A."/>
            <person name="Mondo S."/>
            <person name="Pangilinan J."/>
            <person name="Riley R."/>
            <person name="Labutti K."/>
            <person name="Andreopoulos B."/>
            <person name="Lipzen A."/>
            <person name="Chen C."/>
            <person name="Yanf M."/>
            <person name="Daum C."/>
            <person name="Ng V."/>
            <person name="Clum A."/>
            <person name="Ohm R."/>
            <person name="Martin F."/>
            <person name="Silar P."/>
            <person name="Natvig D."/>
            <person name="Lalanne C."/>
            <person name="Gautier V."/>
            <person name="Ament-Velasquez S.L."/>
            <person name="Kruys A."/>
            <person name="Hutchinson M.I."/>
            <person name="Powell A.J."/>
            <person name="Barry K."/>
            <person name="Miller A.N."/>
            <person name="Grigoriev I.V."/>
            <person name="Debuchy R."/>
            <person name="Gladieux P."/>
            <person name="Thoren M.H."/>
            <person name="Johannesson H."/>
        </authorList>
    </citation>
    <scope>NUCLEOTIDE SEQUENCE</scope>
    <source>
        <strain evidence="4">PSN309</strain>
    </source>
</reference>
<gene>
    <name evidence="4" type="ORF">QBC35DRAFT_392695</name>
</gene>
<evidence type="ECO:0000313" key="5">
    <source>
        <dbReference type="Proteomes" id="UP001302126"/>
    </source>
</evidence>
<evidence type="ECO:0000313" key="4">
    <source>
        <dbReference type="EMBL" id="KAK4183969.1"/>
    </source>
</evidence>
<dbReference type="InterPro" id="IPR000668">
    <property type="entry name" value="Peptidase_C1A_C"/>
</dbReference>
<dbReference type="SUPFAM" id="SSF89372">
    <property type="entry name" value="Fucose-specific lectin"/>
    <property type="match status" value="1"/>
</dbReference>
<accession>A0AAN7AET3</accession>